<organism evidence="1 2">
    <name type="scientific">Enterobacter cloacae</name>
    <dbReference type="NCBI Taxonomy" id="550"/>
    <lineage>
        <taxon>Bacteria</taxon>
        <taxon>Pseudomonadati</taxon>
        <taxon>Pseudomonadota</taxon>
        <taxon>Gammaproteobacteria</taxon>
        <taxon>Enterobacterales</taxon>
        <taxon>Enterobacteriaceae</taxon>
        <taxon>Enterobacter</taxon>
        <taxon>Enterobacter cloacae complex</taxon>
    </lineage>
</organism>
<accession>A0A377LP67</accession>
<evidence type="ECO:0000313" key="2">
    <source>
        <dbReference type="Proteomes" id="UP000255106"/>
    </source>
</evidence>
<proteinExistence type="predicted"/>
<sequence>MRLDKKKKITECRATCLCGLMPSSRPSPKGRGIVSKYLHYCSKCLRHAMNVAGIQTRHAHTSAGNQVDAELFAQTFNLCGAQPGVAKHPALFKQIVEVMPRTASFSTLTNS</sequence>
<name>A0A377LP67_ENTCL</name>
<dbReference type="EMBL" id="UGJB01000004">
    <property type="protein sequence ID" value="STQ08147.1"/>
    <property type="molecule type" value="Genomic_DNA"/>
</dbReference>
<reference evidence="1 2" key="1">
    <citation type="submission" date="2018-06" db="EMBL/GenBank/DDBJ databases">
        <authorList>
            <consortium name="Pathogen Informatics"/>
            <person name="Doyle S."/>
        </authorList>
    </citation>
    <scope>NUCLEOTIDE SEQUENCE [LARGE SCALE GENOMIC DNA]</scope>
    <source>
        <strain evidence="1 2">NCTC10005</strain>
    </source>
</reference>
<dbReference type="AlphaFoldDB" id="A0A377LP67"/>
<protein>
    <submittedName>
        <fullName evidence="1">Uncharacterized protein</fullName>
    </submittedName>
</protein>
<gene>
    <name evidence="1" type="ORF">NCTC10005_00797</name>
</gene>
<dbReference type="Proteomes" id="UP000255106">
    <property type="component" value="Unassembled WGS sequence"/>
</dbReference>
<evidence type="ECO:0000313" key="1">
    <source>
        <dbReference type="EMBL" id="STQ08147.1"/>
    </source>
</evidence>